<protein>
    <submittedName>
        <fullName evidence="2">Uncharacterized protein</fullName>
    </submittedName>
</protein>
<reference evidence="2 3" key="1">
    <citation type="journal article" date="2019" name="G3 (Bethesda)">
        <title>Sequencing of a Wild Apple (Malus baccata) Genome Unravels the Differences Between Cultivated and Wild Apple Species Regarding Disease Resistance and Cold Tolerance.</title>
        <authorList>
            <person name="Chen X."/>
        </authorList>
    </citation>
    <scope>NUCLEOTIDE SEQUENCE [LARGE SCALE GENOMIC DNA]</scope>
    <source>
        <strain evidence="3">cv. Shandingzi</strain>
        <tissue evidence="2">Leaves</tissue>
    </source>
</reference>
<evidence type="ECO:0000313" key="3">
    <source>
        <dbReference type="Proteomes" id="UP000315295"/>
    </source>
</evidence>
<organism evidence="2 3">
    <name type="scientific">Malus baccata</name>
    <name type="common">Siberian crab apple</name>
    <name type="synonym">Pyrus baccata</name>
    <dbReference type="NCBI Taxonomy" id="106549"/>
    <lineage>
        <taxon>Eukaryota</taxon>
        <taxon>Viridiplantae</taxon>
        <taxon>Streptophyta</taxon>
        <taxon>Embryophyta</taxon>
        <taxon>Tracheophyta</taxon>
        <taxon>Spermatophyta</taxon>
        <taxon>Magnoliopsida</taxon>
        <taxon>eudicotyledons</taxon>
        <taxon>Gunneridae</taxon>
        <taxon>Pentapetalae</taxon>
        <taxon>rosids</taxon>
        <taxon>fabids</taxon>
        <taxon>Rosales</taxon>
        <taxon>Rosaceae</taxon>
        <taxon>Amygdaloideae</taxon>
        <taxon>Maleae</taxon>
        <taxon>Malus</taxon>
    </lineage>
</organism>
<sequence>MFAHLSGKSCDWGFISAISMFVFPKPSPESSSSTDAADVAELHLNLSIFGFRQLSASDQHEKTKEMYNKVVEDVIVEQLPEESEEDLRVRTFTELFKKLPFPEQNHFLSTIIKKFKRERQIGELVSWFSTQLDASDQQELIGELVHVKADDETITNEDLVQRTKLLWPVVADEQLCDGVIGVIIEKLEDESEADFKLRRFTELCKKVVDFGVQVQFLDSVVQKLLEPRRYLPHGVLLQPQDSASAAELLWQLSSFGFSLLSIDDQQDKIKQISNKISAEAVKRQRLAGESEEDLRQKIFRITFSSQEYIVDNIKSTIVHDLGYHNDEPRFKLLSGPSLGLTSDDDERPPFSLEFIMLKSPNLRGGGVATTQGGGGGGGAITQGGGDGAIAQGGQGTSQQ</sequence>
<evidence type="ECO:0000256" key="1">
    <source>
        <dbReference type="SAM" id="MobiDB-lite"/>
    </source>
</evidence>
<accession>A0A540NDK3</accession>
<dbReference type="STRING" id="106549.A0A540NDK3"/>
<keyword evidence="3" id="KW-1185">Reference proteome</keyword>
<comment type="caution">
    <text evidence="2">The sequence shown here is derived from an EMBL/GenBank/DDBJ whole genome shotgun (WGS) entry which is preliminary data.</text>
</comment>
<dbReference type="EMBL" id="VIEB01000061">
    <property type="protein sequence ID" value="TQE09112.1"/>
    <property type="molecule type" value="Genomic_DNA"/>
</dbReference>
<proteinExistence type="predicted"/>
<dbReference type="AlphaFoldDB" id="A0A540NDK3"/>
<evidence type="ECO:0000313" key="2">
    <source>
        <dbReference type="EMBL" id="TQE09112.1"/>
    </source>
</evidence>
<feature type="region of interest" description="Disordered" evidence="1">
    <location>
        <begin position="368"/>
        <end position="399"/>
    </location>
</feature>
<dbReference type="Proteomes" id="UP000315295">
    <property type="component" value="Unassembled WGS sequence"/>
</dbReference>
<gene>
    <name evidence="2" type="ORF">C1H46_005265</name>
</gene>
<name>A0A540NDK3_MALBA</name>